<dbReference type="OrthoDB" id="2309723at2759"/>
<dbReference type="GO" id="GO:0016740">
    <property type="term" value="F:transferase activity"/>
    <property type="evidence" value="ECO:0007669"/>
    <property type="project" value="UniProtKB-KW"/>
</dbReference>
<dbReference type="InterPro" id="IPR040079">
    <property type="entry name" value="Glutathione_S-Trfase"/>
</dbReference>
<comment type="similarity">
    <text evidence="1 2">Belongs to the GST superfamily.</text>
</comment>
<dbReference type="PROSITE" id="PS50405">
    <property type="entry name" value="GST_CTER"/>
    <property type="match status" value="1"/>
</dbReference>
<keyword evidence="4" id="KW-1185">Reference proteome</keyword>
<accession>A0A5N7D8B9</accession>
<dbReference type="InterPro" id="IPR036282">
    <property type="entry name" value="Glutathione-S-Trfase_C_sf"/>
</dbReference>
<dbReference type="GeneID" id="43674473"/>
<evidence type="ECO:0000256" key="1">
    <source>
        <dbReference type="ARBA" id="ARBA00007409"/>
    </source>
</evidence>
<dbReference type="InterPro" id="IPR036249">
    <property type="entry name" value="Thioredoxin-like_sf"/>
</dbReference>
<dbReference type="PANTHER" id="PTHR44051:SF8">
    <property type="entry name" value="GLUTATHIONE S-TRANSFERASE GSTA"/>
    <property type="match status" value="1"/>
</dbReference>
<dbReference type="Gene3D" id="3.40.30.10">
    <property type="entry name" value="Glutaredoxin"/>
    <property type="match status" value="1"/>
</dbReference>
<dbReference type="PANTHER" id="PTHR44051">
    <property type="entry name" value="GLUTATHIONE S-TRANSFERASE-RELATED"/>
    <property type="match status" value="1"/>
</dbReference>
<dbReference type="SFLD" id="SFLDG00358">
    <property type="entry name" value="Main_(cytGST)"/>
    <property type="match status" value="1"/>
</dbReference>
<dbReference type="InterPro" id="IPR004045">
    <property type="entry name" value="Glutathione_S-Trfase_N"/>
</dbReference>
<evidence type="ECO:0000313" key="3">
    <source>
        <dbReference type="EMBL" id="KAE8402666.1"/>
    </source>
</evidence>
<dbReference type="SUPFAM" id="SSF47616">
    <property type="entry name" value="GST C-terminal domain-like"/>
    <property type="match status" value="1"/>
</dbReference>
<reference evidence="3 4" key="1">
    <citation type="submission" date="2019-04" db="EMBL/GenBank/DDBJ databases">
        <authorList>
            <consortium name="DOE Joint Genome Institute"/>
            <person name="Mondo S."/>
            <person name="Kjaerbolling I."/>
            <person name="Vesth T."/>
            <person name="Frisvad J.C."/>
            <person name="Nybo J.L."/>
            <person name="Theobald S."/>
            <person name="Kildgaard S."/>
            <person name="Isbrandt T."/>
            <person name="Kuo A."/>
            <person name="Sato A."/>
            <person name="Lyhne E.K."/>
            <person name="Kogle M.E."/>
            <person name="Wiebenga A."/>
            <person name="Kun R.S."/>
            <person name="Lubbers R.J."/>
            <person name="Makela M.R."/>
            <person name="Barry K."/>
            <person name="Chovatia M."/>
            <person name="Clum A."/>
            <person name="Daum C."/>
            <person name="Haridas S."/>
            <person name="He G."/>
            <person name="LaButti K."/>
            <person name="Lipzen A."/>
            <person name="Riley R."/>
            <person name="Salamov A."/>
            <person name="Simmons B.A."/>
            <person name="Magnuson J.K."/>
            <person name="Henrissat B."/>
            <person name="Mortensen U.H."/>
            <person name="Larsen T.O."/>
            <person name="Devries R.P."/>
            <person name="Grigoriev I.V."/>
            <person name="Machida M."/>
            <person name="Baker S.E."/>
            <person name="Andersen M.R."/>
            <person name="Cantor M.N."/>
            <person name="Hua S.X."/>
        </authorList>
    </citation>
    <scope>NUCLEOTIDE SEQUENCE [LARGE SCALE GENOMIC DNA]</scope>
    <source>
        <strain evidence="3 4">CBS 119388</strain>
    </source>
</reference>
<accession>A0A5N6I6R7</accession>
<dbReference type="Pfam" id="PF00043">
    <property type="entry name" value="GST_C"/>
    <property type="match status" value="1"/>
</dbReference>
<protein>
    <submittedName>
        <fullName evidence="3">Glutathione S-transferase</fullName>
    </submittedName>
</protein>
<keyword evidence="3" id="KW-0808">Transferase</keyword>
<dbReference type="Pfam" id="PF02798">
    <property type="entry name" value="GST_N"/>
    <property type="match status" value="1"/>
</dbReference>
<dbReference type="Gene3D" id="1.20.1050.10">
    <property type="match status" value="1"/>
</dbReference>
<sequence length="228" mass="26049">MDSTLTLYDAPAPNPYVVRLFILERGGLDINVNPIDIMKLENRRLEYRTKVNPRGELPALRVGNDVTLTEITAICEYLDEIAKGGKSLFGETALERAETRMWLRRMYLEIAQPLIAWFRNDPATIDFYKGNRIPCPEARVTQKVVINQFLNLLDDQLEGKTYLCGDRFSAADIHFYGLMKQMVEQVAPWVLSPGRLNVEAYWKRMGEREKSKAAVAPFGSRVTLAEYA</sequence>
<proteinExistence type="inferred from homology"/>
<organism evidence="3 4">
    <name type="scientific">Aspergillus pseudonomiae</name>
    <dbReference type="NCBI Taxonomy" id="1506151"/>
    <lineage>
        <taxon>Eukaryota</taxon>
        <taxon>Fungi</taxon>
        <taxon>Dikarya</taxon>
        <taxon>Ascomycota</taxon>
        <taxon>Pezizomycotina</taxon>
        <taxon>Eurotiomycetes</taxon>
        <taxon>Eurotiomycetidae</taxon>
        <taxon>Eurotiales</taxon>
        <taxon>Aspergillaceae</taxon>
        <taxon>Aspergillus</taxon>
        <taxon>Aspergillus subgen. Circumdati</taxon>
    </lineage>
</organism>
<dbReference type="InterPro" id="IPR010987">
    <property type="entry name" value="Glutathione-S-Trfase_C-like"/>
</dbReference>
<dbReference type="SUPFAM" id="SSF52833">
    <property type="entry name" value="Thioredoxin-like"/>
    <property type="match status" value="1"/>
</dbReference>
<gene>
    <name evidence="3" type="ORF">BDV37DRAFT_295089</name>
</gene>
<dbReference type="EMBL" id="ML736785">
    <property type="protein sequence ID" value="KAE8402666.1"/>
    <property type="molecule type" value="Genomic_DNA"/>
</dbReference>
<dbReference type="SFLD" id="SFLDS00019">
    <property type="entry name" value="Glutathione_Transferase_(cytos"/>
    <property type="match status" value="1"/>
</dbReference>
<dbReference type="AlphaFoldDB" id="A0A5N7D8B9"/>
<name>A0A5N7D8B9_9EURO</name>
<dbReference type="PROSITE" id="PS50404">
    <property type="entry name" value="GST_NTER"/>
    <property type="match status" value="1"/>
</dbReference>
<evidence type="ECO:0000256" key="2">
    <source>
        <dbReference type="RuleBase" id="RU003494"/>
    </source>
</evidence>
<dbReference type="InterPro" id="IPR004046">
    <property type="entry name" value="GST_C"/>
</dbReference>
<dbReference type="Proteomes" id="UP000325579">
    <property type="component" value="Unassembled WGS sequence"/>
</dbReference>
<evidence type="ECO:0000313" key="4">
    <source>
        <dbReference type="Proteomes" id="UP000325579"/>
    </source>
</evidence>
<dbReference type="RefSeq" id="XP_031939985.1">
    <property type="nucleotide sequence ID" value="XM_032089782.1"/>
</dbReference>